<keyword evidence="3" id="KW-1185">Reference proteome</keyword>
<feature type="compositionally biased region" description="Basic and acidic residues" evidence="1">
    <location>
        <begin position="106"/>
        <end position="115"/>
    </location>
</feature>
<dbReference type="EMBL" id="BAAFRS010000055">
    <property type="protein sequence ID" value="GAB1220592.1"/>
    <property type="molecule type" value="Genomic_DNA"/>
</dbReference>
<name>A0ABQ0DD02_9EUKA</name>
<protein>
    <submittedName>
        <fullName evidence="2">Uncharacterized protein</fullName>
    </submittedName>
</protein>
<accession>A0ABQ0DD02</accession>
<evidence type="ECO:0000256" key="1">
    <source>
        <dbReference type="SAM" id="MobiDB-lite"/>
    </source>
</evidence>
<evidence type="ECO:0000313" key="3">
    <source>
        <dbReference type="Proteomes" id="UP001628156"/>
    </source>
</evidence>
<dbReference type="Proteomes" id="UP001628156">
    <property type="component" value="Unassembled WGS sequence"/>
</dbReference>
<evidence type="ECO:0000313" key="2">
    <source>
        <dbReference type="EMBL" id="GAB1220592.1"/>
    </source>
</evidence>
<proteinExistence type="predicted"/>
<reference evidence="2 3" key="1">
    <citation type="journal article" date="2019" name="PLoS Negl. Trop. Dis.">
        <title>Whole genome sequencing of Entamoeba nuttalli reveals mammalian host-related molecular signatures and a novel octapeptide-repeat surface protein.</title>
        <authorList>
            <person name="Tanaka M."/>
            <person name="Makiuchi T."/>
            <person name="Komiyama T."/>
            <person name="Shiina T."/>
            <person name="Osaki K."/>
            <person name="Tachibana H."/>
        </authorList>
    </citation>
    <scope>NUCLEOTIDE SEQUENCE [LARGE SCALE GENOMIC DNA]</scope>
    <source>
        <strain evidence="2 3">P19-061405</strain>
    </source>
</reference>
<comment type="caution">
    <text evidence="2">The sequence shown here is derived from an EMBL/GenBank/DDBJ whole genome shotgun (WGS) entry which is preliminary data.</text>
</comment>
<feature type="region of interest" description="Disordered" evidence="1">
    <location>
        <begin position="106"/>
        <end position="130"/>
    </location>
</feature>
<gene>
    <name evidence="2" type="ORF">ENUP19_0055G0048</name>
</gene>
<sequence>MTTQYNLENIKTKEGKTPRIIPKQCRLLMRSFEELHDSVRPPIPVKKYVVSPVGQNLINLSLTEEEQEVIKQSTRATPENVVEVNTNNQLINQRSKSCRTLKENEEADKMIEKGELPPIDLPHPKRKDMKTTRFLTDKLFNKNIK</sequence>
<organism evidence="2 3">
    <name type="scientific">Entamoeba nuttalli</name>
    <dbReference type="NCBI Taxonomy" id="412467"/>
    <lineage>
        <taxon>Eukaryota</taxon>
        <taxon>Amoebozoa</taxon>
        <taxon>Evosea</taxon>
        <taxon>Archamoebae</taxon>
        <taxon>Mastigamoebida</taxon>
        <taxon>Entamoebidae</taxon>
        <taxon>Entamoeba</taxon>
    </lineage>
</organism>